<evidence type="ECO:0000256" key="1">
    <source>
        <dbReference type="SAM" id="SignalP"/>
    </source>
</evidence>
<protein>
    <submittedName>
        <fullName evidence="2">Uroporphyrinogen decarboxylase</fullName>
    </submittedName>
</protein>
<feature type="signal peptide" evidence="1">
    <location>
        <begin position="1"/>
        <end position="19"/>
    </location>
</feature>
<dbReference type="EMBL" id="JACTAM010000002">
    <property type="protein sequence ID" value="KAI2667668.1"/>
    <property type="molecule type" value="Genomic_DNA"/>
</dbReference>
<name>A0ABQ8MXV3_LABRO</name>
<feature type="chain" id="PRO_5046661331" evidence="1">
    <location>
        <begin position="20"/>
        <end position="157"/>
    </location>
</feature>
<reference evidence="2 3" key="1">
    <citation type="submission" date="2022-01" db="EMBL/GenBank/DDBJ databases">
        <title>A high-quality chromosome-level genome assembly of rohu carp, Labeo rohita.</title>
        <authorList>
            <person name="Arick M.A. II"/>
            <person name="Hsu C.-Y."/>
            <person name="Magbanua Z."/>
            <person name="Pechanova O."/>
            <person name="Grover C."/>
            <person name="Miller E."/>
            <person name="Thrash A."/>
            <person name="Ezzel L."/>
            <person name="Alam S."/>
            <person name="Benzie J."/>
            <person name="Hamilton M."/>
            <person name="Karsi A."/>
            <person name="Lawrence M.L."/>
            <person name="Peterson D.G."/>
        </authorList>
    </citation>
    <scope>NUCLEOTIDE SEQUENCE [LARGE SCALE GENOMIC DNA]</scope>
    <source>
        <strain evidence="3">BAU-BD-2019</strain>
        <tissue evidence="2">Blood</tissue>
    </source>
</reference>
<evidence type="ECO:0000313" key="2">
    <source>
        <dbReference type="EMBL" id="KAI2667668.1"/>
    </source>
</evidence>
<gene>
    <name evidence="2" type="ORF">H4Q32_004215</name>
</gene>
<comment type="caution">
    <text evidence="2">The sequence shown here is derived from an EMBL/GenBank/DDBJ whole genome shotgun (WGS) entry which is preliminary data.</text>
</comment>
<organism evidence="2 3">
    <name type="scientific">Labeo rohita</name>
    <name type="common">Indian major carp</name>
    <name type="synonym">Cyprinus rohita</name>
    <dbReference type="NCBI Taxonomy" id="84645"/>
    <lineage>
        <taxon>Eukaryota</taxon>
        <taxon>Metazoa</taxon>
        <taxon>Chordata</taxon>
        <taxon>Craniata</taxon>
        <taxon>Vertebrata</taxon>
        <taxon>Euteleostomi</taxon>
        <taxon>Actinopterygii</taxon>
        <taxon>Neopterygii</taxon>
        <taxon>Teleostei</taxon>
        <taxon>Ostariophysi</taxon>
        <taxon>Cypriniformes</taxon>
        <taxon>Cyprinidae</taxon>
        <taxon>Labeoninae</taxon>
        <taxon>Labeonini</taxon>
        <taxon>Labeo</taxon>
    </lineage>
</organism>
<keyword evidence="3" id="KW-1185">Reference proteome</keyword>
<accession>A0ABQ8MXV3</accession>
<evidence type="ECO:0000313" key="3">
    <source>
        <dbReference type="Proteomes" id="UP000830375"/>
    </source>
</evidence>
<dbReference type="Proteomes" id="UP000830375">
    <property type="component" value="Unassembled WGS sequence"/>
</dbReference>
<proteinExistence type="predicted"/>
<keyword evidence="1" id="KW-0732">Signal</keyword>
<sequence>MRGLLFLLSALFLLESTKGNGKMEYDKLNEHERKIVDRAIEQANKDHRIGKHLDYYKIDQKGDAVIVTLKPTSCNSTTPSVHQKDCKTEDKRRQFSCIDCKGKMEPCLLRRQVEEIQNRVNKCLNPPSVKSHRPGESHMLFQKGENEPQLTGCLGCI</sequence>